<accession>A0A382KPB0</accession>
<dbReference type="AlphaFoldDB" id="A0A382KPB0"/>
<proteinExistence type="predicted"/>
<organism evidence="2">
    <name type="scientific">marine metagenome</name>
    <dbReference type="NCBI Taxonomy" id="408172"/>
    <lineage>
        <taxon>unclassified sequences</taxon>
        <taxon>metagenomes</taxon>
        <taxon>ecological metagenomes</taxon>
    </lineage>
</organism>
<gene>
    <name evidence="2" type="ORF">METZ01_LOCUS278953</name>
</gene>
<reference evidence="2" key="1">
    <citation type="submission" date="2018-05" db="EMBL/GenBank/DDBJ databases">
        <authorList>
            <person name="Lanie J.A."/>
            <person name="Ng W.-L."/>
            <person name="Kazmierczak K.M."/>
            <person name="Andrzejewski T.M."/>
            <person name="Davidsen T.M."/>
            <person name="Wayne K.J."/>
            <person name="Tettelin H."/>
            <person name="Glass J.I."/>
            <person name="Rusch D."/>
            <person name="Podicherti R."/>
            <person name="Tsui H.-C.T."/>
            <person name="Winkler M.E."/>
        </authorList>
    </citation>
    <scope>NUCLEOTIDE SEQUENCE</scope>
</reference>
<name>A0A382KPB0_9ZZZZ</name>
<evidence type="ECO:0000256" key="1">
    <source>
        <dbReference type="SAM" id="MobiDB-lite"/>
    </source>
</evidence>
<protein>
    <submittedName>
        <fullName evidence="2">Uncharacterized protein</fullName>
    </submittedName>
</protein>
<evidence type="ECO:0000313" key="2">
    <source>
        <dbReference type="EMBL" id="SVC26099.1"/>
    </source>
</evidence>
<feature type="region of interest" description="Disordered" evidence="1">
    <location>
        <begin position="1"/>
        <end position="23"/>
    </location>
</feature>
<dbReference type="EMBL" id="UINC01081855">
    <property type="protein sequence ID" value="SVC26099.1"/>
    <property type="molecule type" value="Genomic_DNA"/>
</dbReference>
<sequence>MMKYSDIAQSTRMDSEKTLPVQG</sequence>